<evidence type="ECO:0000259" key="3">
    <source>
        <dbReference type="Pfam" id="PF00266"/>
    </source>
</evidence>
<dbReference type="InterPro" id="IPR015421">
    <property type="entry name" value="PyrdxlP-dep_Trfase_major"/>
</dbReference>
<keyword evidence="5" id="KW-1185">Reference proteome</keyword>
<dbReference type="SUPFAM" id="SSF53383">
    <property type="entry name" value="PLP-dependent transferases"/>
    <property type="match status" value="1"/>
</dbReference>
<dbReference type="Pfam" id="PF00266">
    <property type="entry name" value="Aminotran_5"/>
    <property type="match status" value="1"/>
</dbReference>
<dbReference type="PANTHER" id="PTHR43586">
    <property type="entry name" value="CYSTEINE DESULFURASE"/>
    <property type="match status" value="1"/>
</dbReference>
<evidence type="ECO:0000313" key="5">
    <source>
        <dbReference type="Proteomes" id="UP001162001"/>
    </source>
</evidence>
<name>A0A7D3V7A2_9VIRU</name>
<feature type="domain" description="Aminotransferase class V" evidence="3">
    <location>
        <begin position="54"/>
        <end position="426"/>
    </location>
</feature>
<organism evidence="4 5">
    <name type="scientific">Fadolivirus FV1/VV64</name>
    <dbReference type="NCBI Taxonomy" id="3070911"/>
    <lineage>
        <taxon>Viruses</taxon>
        <taxon>Varidnaviria</taxon>
        <taxon>Bamfordvirae</taxon>
        <taxon>Nucleocytoviricota</taxon>
        <taxon>Megaviricetes</taxon>
        <taxon>Imitervirales</taxon>
        <taxon>Mimiviridae</taxon>
        <taxon>Klosneuvirinae</taxon>
        <taxon>Fadolivirus</taxon>
        <taxon>Fadolivirus algeromassiliense</taxon>
    </lineage>
</organism>
<dbReference type="Gene3D" id="3.90.1150.10">
    <property type="entry name" value="Aspartate Aminotransferase, domain 1"/>
    <property type="match status" value="1"/>
</dbReference>
<evidence type="ECO:0000256" key="1">
    <source>
        <dbReference type="ARBA" id="ARBA00021783"/>
    </source>
</evidence>
<dbReference type="PANTHER" id="PTHR43586:SF8">
    <property type="entry name" value="CYSTEINE DESULFURASE 1, CHLOROPLASTIC"/>
    <property type="match status" value="1"/>
</dbReference>
<dbReference type="InterPro" id="IPR000192">
    <property type="entry name" value="Aminotrans_V_dom"/>
</dbReference>
<proteinExistence type="predicted"/>
<dbReference type="Gene3D" id="3.40.640.10">
    <property type="entry name" value="Type I PLP-dependent aspartate aminotransferase-like (Major domain)"/>
    <property type="match status" value="1"/>
</dbReference>
<dbReference type="GO" id="GO:0008483">
    <property type="term" value="F:transaminase activity"/>
    <property type="evidence" value="ECO:0007669"/>
    <property type="project" value="UniProtKB-KW"/>
</dbReference>
<dbReference type="InterPro" id="IPR015422">
    <property type="entry name" value="PyrdxlP-dep_Trfase_small"/>
</dbReference>
<keyword evidence="4" id="KW-0032">Aminotransferase</keyword>
<sequence length="458" mass="52229">MDLNIIDLPTSILDTIILKPPKIKTPFKNDIPIIFADSIASGRPSPLIEKDIYDNVLPYYSNTHSNAYCGIMMKNLVNDTKTYIRKSLNIDKSKKIIFTGSGTTCAINHLVYCLKLELLKSVNIFVTPIEHHSNYLPWVELSKKYNHIKLHVIPVDDNFNLDTNFLEIKVKESNKETINIVSITACSNVLGIKTNIQLIYDILQKYNTCECSYGKKNLLFVDYACSAPYVKIDGNISDALFFSPHKFLGGTGTPGVLIANKELFHNQSPFTPGGGCVKKVCSKFIEYEKDIEKREMAGTPNIIGIIKIKKVLELKNTFINTIEHNEHEIAKYIFCQFNKMSQKYNNIKVILPKCNVENRLPIVCISCDNIHYNLVVALLSDLFGIQTRGGVSCTGILAELIQKRFNISGWCRISFHWLMKKTEIDYIIESVEYILDHINDYKDKYEYNKEANLFTYIG</sequence>
<keyword evidence="4" id="KW-0808">Transferase</keyword>
<dbReference type="EMBL" id="MT418680">
    <property type="protein sequence ID" value="QKF93576.1"/>
    <property type="molecule type" value="Genomic_DNA"/>
</dbReference>
<protein>
    <recommendedName>
        <fullName evidence="1">NifS-like protein</fullName>
    </recommendedName>
</protein>
<reference evidence="4 5" key="1">
    <citation type="submission" date="2020-04" db="EMBL/GenBank/DDBJ databases">
        <title>Advantages and limits of metagenomic assembly and binning of a giant virus.</title>
        <authorList>
            <person name="Schulz F."/>
            <person name="Andreani J."/>
            <person name="Francis R."/>
            <person name="Boudjemaa H."/>
            <person name="Bou Khalil J.Y."/>
            <person name="Lee J."/>
            <person name="La Scola B."/>
            <person name="Woyke T."/>
        </authorList>
    </citation>
    <scope>NUCLEOTIDE SEQUENCE [LARGE SCALE GENOMIC DNA]</scope>
    <source>
        <strain evidence="4 5">FV1/VV64</strain>
    </source>
</reference>
<dbReference type="InterPro" id="IPR015424">
    <property type="entry name" value="PyrdxlP-dep_Trfase"/>
</dbReference>
<evidence type="ECO:0000313" key="4">
    <source>
        <dbReference type="EMBL" id="QKF93576.1"/>
    </source>
</evidence>
<accession>A0A7D3V7A2</accession>
<gene>
    <name evidence="4" type="ORF">Fadolivirus_1_118</name>
</gene>
<dbReference type="Proteomes" id="UP001162001">
    <property type="component" value="Segment"/>
</dbReference>
<evidence type="ECO:0000256" key="2">
    <source>
        <dbReference type="ARBA" id="ARBA00022898"/>
    </source>
</evidence>
<keyword evidence="2" id="KW-0663">Pyridoxal phosphate</keyword>